<evidence type="ECO:0000313" key="5">
    <source>
        <dbReference type="EMBL" id="BBH88096.1"/>
    </source>
</evidence>
<reference evidence="5" key="1">
    <citation type="submission" date="2018-12" db="EMBL/GenBank/DDBJ databases">
        <title>Novel natural products biosynthetic potential of the class Ktedonobacteria.</title>
        <authorList>
            <person name="Zheng Y."/>
            <person name="Saitou A."/>
            <person name="Wang C.M."/>
            <person name="Toyoda A."/>
            <person name="Minakuchi Y."/>
            <person name="Sekiguchi Y."/>
            <person name="Ueda K."/>
            <person name="Takano H."/>
            <person name="Sakai Y."/>
            <person name="Yokota A."/>
            <person name="Yabe S."/>
        </authorList>
    </citation>
    <scope>NUCLEOTIDE SEQUENCE</scope>
    <source>
        <strain evidence="5">COM3</strain>
    </source>
</reference>
<dbReference type="FunFam" id="3.40.50.980:FF:000001">
    <property type="entry name" value="Non-ribosomal peptide synthetase"/>
    <property type="match status" value="1"/>
</dbReference>
<organism evidence="5">
    <name type="scientific">Thermosporothrix sp. COM3</name>
    <dbReference type="NCBI Taxonomy" id="2490863"/>
    <lineage>
        <taxon>Bacteria</taxon>
        <taxon>Bacillati</taxon>
        <taxon>Chloroflexota</taxon>
        <taxon>Ktedonobacteria</taxon>
        <taxon>Ktedonobacterales</taxon>
        <taxon>Thermosporotrichaceae</taxon>
        <taxon>Thermosporothrix</taxon>
    </lineage>
</organism>
<accession>A0A455SK30</accession>
<dbReference type="PROSITE" id="PS50075">
    <property type="entry name" value="CARRIER"/>
    <property type="match status" value="1"/>
</dbReference>
<dbReference type="Pfam" id="PF00501">
    <property type="entry name" value="AMP-binding"/>
    <property type="match status" value="1"/>
</dbReference>
<dbReference type="PANTHER" id="PTHR45527:SF1">
    <property type="entry name" value="FATTY ACID SYNTHASE"/>
    <property type="match status" value="1"/>
</dbReference>
<dbReference type="PANTHER" id="PTHR45527">
    <property type="entry name" value="NONRIBOSOMAL PEPTIDE SYNTHETASE"/>
    <property type="match status" value="1"/>
</dbReference>
<evidence type="ECO:0000256" key="2">
    <source>
        <dbReference type="ARBA" id="ARBA00022450"/>
    </source>
</evidence>
<evidence type="ECO:0000259" key="4">
    <source>
        <dbReference type="PROSITE" id="PS50075"/>
    </source>
</evidence>
<dbReference type="FunFam" id="3.30.300.30:FF:000010">
    <property type="entry name" value="Enterobactin synthetase component F"/>
    <property type="match status" value="1"/>
</dbReference>
<dbReference type="SUPFAM" id="SSF47336">
    <property type="entry name" value="ACP-like"/>
    <property type="match status" value="1"/>
</dbReference>
<dbReference type="Gene3D" id="2.30.38.10">
    <property type="entry name" value="Luciferase, Domain 3"/>
    <property type="match status" value="1"/>
</dbReference>
<dbReference type="SUPFAM" id="SSF56801">
    <property type="entry name" value="Acetyl-CoA synthetase-like"/>
    <property type="match status" value="1"/>
</dbReference>
<dbReference type="InterPro" id="IPR020845">
    <property type="entry name" value="AMP-binding_CS"/>
</dbReference>
<dbReference type="EMBL" id="AP019376">
    <property type="protein sequence ID" value="BBH88096.1"/>
    <property type="molecule type" value="Genomic_DNA"/>
</dbReference>
<dbReference type="InterPro" id="IPR036736">
    <property type="entry name" value="ACP-like_sf"/>
</dbReference>
<proteinExistence type="predicted"/>
<comment type="cofactor">
    <cofactor evidence="1">
        <name>pantetheine 4'-phosphate</name>
        <dbReference type="ChEBI" id="CHEBI:47942"/>
    </cofactor>
</comment>
<dbReference type="Gene3D" id="3.30.300.30">
    <property type="match status" value="1"/>
</dbReference>
<dbReference type="InterPro" id="IPR010071">
    <property type="entry name" value="AA_adenyl_dom"/>
</dbReference>
<dbReference type="AlphaFoldDB" id="A0A455SK30"/>
<dbReference type="FunFam" id="2.30.38.10:FF:000001">
    <property type="entry name" value="Non-ribosomal peptide synthetase PvdI"/>
    <property type="match status" value="1"/>
</dbReference>
<dbReference type="CDD" id="cd05930">
    <property type="entry name" value="A_NRPS"/>
    <property type="match status" value="1"/>
</dbReference>
<dbReference type="Pfam" id="PF13193">
    <property type="entry name" value="AMP-binding_C"/>
    <property type="match status" value="1"/>
</dbReference>
<dbReference type="NCBIfam" id="TIGR01733">
    <property type="entry name" value="AA-adenyl-dom"/>
    <property type="match status" value="1"/>
</dbReference>
<dbReference type="Gene3D" id="1.10.1200.10">
    <property type="entry name" value="ACP-like"/>
    <property type="match status" value="1"/>
</dbReference>
<dbReference type="SMART" id="SM00823">
    <property type="entry name" value="PKS_PP"/>
    <property type="match status" value="1"/>
</dbReference>
<dbReference type="PROSITE" id="PS00455">
    <property type="entry name" value="AMP_BINDING"/>
    <property type="match status" value="1"/>
</dbReference>
<evidence type="ECO:0000256" key="1">
    <source>
        <dbReference type="ARBA" id="ARBA00001957"/>
    </source>
</evidence>
<dbReference type="GO" id="GO:0031177">
    <property type="term" value="F:phosphopantetheine binding"/>
    <property type="evidence" value="ECO:0007669"/>
    <property type="project" value="InterPro"/>
</dbReference>
<keyword evidence="3" id="KW-0597">Phosphoprotein</keyword>
<protein>
    <recommendedName>
        <fullName evidence="4">Carrier domain-containing protein</fullName>
    </recommendedName>
</protein>
<dbReference type="GO" id="GO:0043041">
    <property type="term" value="P:amino acid activation for nonribosomal peptide biosynthetic process"/>
    <property type="evidence" value="ECO:0007669"/>
    <property type="project" value="TreeGrafter"/>
</dbReference>
<dbReference type="InterPro" id="IPR000873">
    <property type="entry name" value="AMP-dep_synth/lig_dom"/>
</dbReference>
<dbReference type="InterPro" id="IPR009081">
    <property type="entry name" value="PP-bd_ACP"/>
</dbReference>
<name>A0A455SK30_9CHLR</name>
<dbReference type="PROSITE" id="PS00012">
    <property type="entry name" value="PHOSPHOPANTETHEINE"/>
    <property type="match status" value="1"/>
</dbReference>
<dbReference type="InterPro" id="IPR025110">
    <property type="entry name" value="AMP-bd_C"/>
</dbReference>
<dbReference type="InterPro" id="IPR045851">
    <property type="entry name" value="AMP-bd_C_sf"/>
</dbReference>
<dbReference type="GO" id="GO:0005737">
    <property type="term" value="C:cytoplasm"/>
    <property type="evidence" value="ECO:0007669"/>
    <property type="project" value="TreeGrafter"/>
</dbReference>
<dbReference type="InterPro" id="IPR020806">
    <property type="entry name" value="PKS_PP-bd"/>
</dbReference>
<dbReference type="InterPro" id="IPR006162">
    <property type="entry name" value="Ppantetheine_attach_site"/>
</dbReference>
<feature type="domain" description="Carrier" evidence="4">
    <location>
        <begin position="536"/>
        <end position="611"/>
    </location>
</feature>
<dbReference type="GO" id="GO:0044550">
    <property type="term" value="P:secondary metabolite biosynthetic process"/>
    <property type="evidence" value="ECO:0007669"/>
    <property type="project" value="TreeGrafter"/>
</dbReference>
<keyword evidence="2" id="KW-0596">Phosphopantetheine</keyword>
<sequence length="614" mass="67933">MNSIGGKYSLQAVTAEQVASETHEHQGFPECITRLVTEWATVTPDAIALVKDEQMISYGELNLRANQIARYLQAQGLRRGEIVALCIERSIETVIGLLAILKAGCAYLPLDPSYPPERLAFILEDANVRIVLTQEKLLMRIPEKQARSICLDADRALWRQYNGSDPEIASFIYEVAYVIYTSGSTGYPKGVQVTHRNLLHLVDWHITAFQVTTEDRASQVAGPAFDAMVWELWPYLSIGACITFAEDDVRTVPALLRDWLIKHNITIAFVPTVLAGELIQANWPSFTRLHTLLTGADVLTHHPRPGLPFVLVNNYGPTETTVVATSGIVPPLEQPEHIPTIGKPIKNTRIYILDERLAEVPVGVTGEIYIGGSSVSLGYLNRVELTAARFVPDPFSDIPGSRLYKTGDIAFLMDDGQIMFIGRNDHQVKVAGYRVELNEIMLALNRQPEIRDCIVTVRDVQGKGKSIVAYLVAQEDSTPQVSRLRRSLARRLPHYMIPSFFIQMEALPTTPNGKIDLAALPEPEEANILQDTASSLAVTPTEEKVMEIISSLLGLTGLSIQDNFFLLGGNSLLGTQIITRLSREFGIDIPLRAIFASATVQKLAALVDEMCQKK</sequence>
<evidence type="ECO:0000256" key="3">
    <source>
        <dbReference type="ARBA" id="ARBA00022553"/>
    </source>
</evidence>
<gene>
    <name evidence="5" type="ORF">KTC_28470</name>
</gene>
<dbReference type="Pfam" id="PF00550">
    <property type="entry name" value="PP-binding"/>
    <property type="match status" value="1"/>
</dbReference>
<dbReference type="Gene3D" id="3.40.50.980">
    <property type="match status" value="2"/>
</dbReference>